<feature type="transmembrane region" description="Helical" evidence="1">
    <location>
        <begin position="12"/>
        <end position="35"/>
    </location>
</feature>
<keyword evidence="1" id="KW-1133">Transmembrane helix</keyword>
<reference evidence="2 3" key="1">
    <citation type="journal article" date="2016" name="Environ. Microbiol.">
        <title>Genomic resolution of a cold subsurface aquifer community provides metabolic insights for novel microbes adapted to high CO concentrations.</title>
        <authorList>
            <person name="Probst A.J."/>
            <person name="Castelle C.J."/>
            <person name="Singh A."/>
            <person name="Brown C.T."/>
            <person name="Anantharaman K."/>
            <person name="Sharon I."/>
            <person name="Hug L.A."/>
            <person name="Burstein D."/>
            <person name="Emerson J.B."/>
            <person name="Thomas B.C."/>
            <person name="Banfield J.F."/>
        </authorList>
    </citation>
    <scope>NUCLEOTIDE SEQUENCE [LARGE SCALE GENOMIC DNA]</scope>
    <source>
        <strain evidence="2">CG2_30_33_16</strain>
    </source>
</reference>
<sequence length="92" mass="10984">MQLLLNHIKSEVRLHLFDYLVLIIASGLFLVLLQIVVYSRFYVFLITLGYSIFYIIWGTYHHTRKCDLHLKNVLEYIIIGFIVILFSVIIFY</sequence>
<evidence type="ECO:0000256" key="1">
    <source>
        <dbReference type="SAM" id="Phobius"/>
    </source>
</evidence>
<evidence type="ECO:0000313" key="3">
    <source>
        <dbReference type="Proteomes" id="UP000183758"/>
    </source>
</evidence>
<dbReference type="Proteomes" id="UP000183758">
    <property type="component" value="Unassembled WGS sequence"/>
</dbReference>
<keyword evidence="1" id="KW-0812">Transmembrane</keyword>
<evidence type="ECO:0000313" key="2">
    <source>
        <dbReference type="EMBL" id="OIP82177.1"/>
    </source>
</evidence>
<dbReference type="EMBL" id="MNZM01000122">
    <property type="protein sequence ID" value="OIP82177.1"/>
    <property type="molecule type" value="Genomic_DNA"/>
</dbReference>
<name>A0A1J5HAB2_9BACT</name>
<keyword evidence="1" id="KW-0472">Membrane</keyword>
<feature type="transmembrane region" description="Helical" evidence="1">
    <location>
        <begin position="73"/>
        <end position="91"/>
    </location>
</feature>
<feature type="transmembrane region" description="Helical" evidence="1">
    <location>
        <begin position="41"/>
        <end position="61"/>
    </location>
</feature>
<accession>A0A1J5HAB2</accession>
<dbReference type="AlphaFoldDB" id="A0A1J5HAB2"/>
<gene>
    <name evidence="2" type="ORF">AUK04_05110</name>
</gene>
<proteinExistence type="predicted"/>
<protein>
    <submittedName>
        <fullName evidence="2">Uncharacterized protein</fullName>
    </submittedName>
</protein>
<organism evidence="2 3">
    <name type="scientific">Candidatus Roizmanbacteria bacterium CG2_30_33_16</name>
    <dbReference type="NCBI Taxonomy" id="1805340"/>
    <lineage>
        <taxon>Bacteria</taxon>
        <taxon>Candidatus Roizmaniibacteriota</taxon>
    </lineage>
</organism>
<comment type="caution">
    <text evidence="2">The sequence shown here is derived from an EMBL/GenBank/DDBJ whole genome shotgun (WGS) entry which is preliminary data.</text>
</comment>